<feature type="region of interest" description="Disordered" evidence="1">
    <location>
        <begin position="1"/>
        <end position="27"/>
    </location>
</feature>
<evidence type="ECO:0000313" key="2">
    <source>
        <dbReference type="EMBL" id="MFD1940036.1"/>
    </source>
</evidence>
<feature type="compositionally biased region" description="Acidic residues" evidence="1">
    <location>
        <begin position="11"/>
        <end position="25"/>
    </location>
</feature>
<dbReference type="RefSeq" id="WP_379582877.1">
    <property type="nucleotide sequence ID" value="NZ_JBHUFV010000100.1"/>
</dbReference>
<gene>
    <name evidence="2" type="ORF">ACFSKW_52125</name>
</gene>
<name>A0ABW4TE88_9ACTN</name>
<reference evidence="3" key="1">
    <citation type="journal article" date="2019" name="Int. J. Syst. Evol. Microbiol.">
        <title>The Global Catalogue of Microorganisms (GCM) 10K type strain sequencing project: providing services to taxonomists for standard genome sequencing and annotation.</title>
        <authorList>
            <consortium name="The Broad Institute Genomics Platform"/>
            <consortium name="The Broad Institute Genome Sequencing Center for Infectious Disease"/>
            <person name="Wu L."/>
            <person name="Ma J."/>
        </authorList>
    </citation>
    <scope>NUCLEOTIDE SEQUENCE [LARGE SCALE GENOMIC DNA]</scope>
    <source>
        <strain evidence="3">ICMP 6774ER</strain>
    </source>
</reference>
<evidence type="ECO:0000256" key="1">
    <source>
        <dbReference type="SAM" id="MobiDB-lite"/>
    </source>
</evidence>
<accession>A0ABW4TE88</accession>
<keyword evidence="3" id="KW-1185">Reference proteome</keyword>
<protein>
    <submittedName>
        <fullName evidence="2">Uncharacterized protein</fullName>
    </submittedName>
</protein>
<dbReference type="Proteomes" id="UP001597368">
    <property type="component" value="Unassembled WGS sequence"/>
</dbReference>
<sequence length="59" mass="6328">MEGESSRATAEDEPGDTDDSGDDLADFYWQEARETGAHQASQNDIGNAELDGALVILEL</sequence>
<dbReference type="EMBL" id="JBHUFV010000100">
    <property type="protein sequence ID" value="MFD1940036.1"/>
    <property type="molecule type" value="Genomic_DNA"/>
</dbReference>
<comment type="caution">
    <text evidence="2">The sequence shown here is derived from an EMBL/GenBank/DDBJ whole genome shotgun (WGS) entry which is preliminary data.</text>
</comment>
<proteinExistence type="predicted"/>
<evidence type="ECO:0000313" key="3">
    <source>
        <dbReference type="Proteomes" id="UP001597368"/>
    </source>
</evidence>
<organism evidence="2 3">
    <name type="scientific">Nonomuraea mangrovi</name>
    <dbReference type="NCBI Taxonomy" id="2316207"/>
    <lineage>
        <taxon>Bacteria</taxon>
        <taxon>Bacillati</taxon>
        <taxon>Actinomycetota</taxon>
        <taxon>Actinomycetes</taxon>
        <taxon>Streptosporangiales</taxon>
        <taxon>Streptosporangiaceae</taxon>
        <taxon>Nonomuraea</taxon>
    </lineage>
</organism>